<accession>A0A549SWM7</accession>
<feature type="domain" description="FAD-binding PCMH-type" evidence="5">
    <location>
        <begin position="60"/>
        <end position="239"/>
    </location>
</feature>
<dbReference type="FunFam" id="1.10.45.10:FF:000001">
    <property type="entry name" value="D-lactate dehydrogenase mitochondrial"/>
    <property type="match status" value="1"/>
</dbReference>
<dbReference type="InterPro" id="IPR016169">
    <property type="entry name" value="FAD-bd_PCMH_sub2"/>
</dbReference>
<dbReference type="Pfam" id="PF02913">
    <property type="entry name" value="FAD-oxidase_C"/>
    <property type="match status" value="1"/>
</dbReference>
<dbReference type="Gene3D" id="3.30.465.10">
    <property type="match status" value="1"/>
</dbReference>
<dbReference type="PROSITE" id="PS51387">
    <property type="entry name" value="FAD_PCMH"/>
    <property type="match status" value="1"/>
</dbReference>
<dbReference type="Gene3D" id="1.10.45.10">
    <property type="entry name" value="Vanillyl-alcohol Oxidase, Chain A, domain 4"/>
    <property type="match status" value="1"/>
</dbReference>
<dbReference type="PANTHER" id="PTHR43716">
    <property type="entry name" value="D-2-HYDROXYGLUTARATE DEHYDROGENASE, MITOCHONDRIAL"/>
    <property type="match status" value="1"/>
</dbReference>
<dbReference type="InterPro" id="IPR006094">
    <property type="entry name" value="Oxid_FAD_bind_N"/>
</dbReference>
<evidence type="ECO:0000256" key="4">
    <source>
        <dbReference type="ARBA" id="ARBA00022827"/>
    </source>
</evidence>
<dbReference type="InterPro" id="IPR016167">
    <property type="entry name" value="FAD-bd_PCMH_sub1"/>
</dbReference>
<evidence type="ECO:0000313" key="7">
    <source>
        <dbReference type="Proteomes" id="UP000316801"/>
    </source>
</evidence>
<dbReference type="GO" id="GO:0022904">
    <property type="term" value="P:respiratory electron transport chain"/>
    <property type="evidence" value="ECO:0007669"/>
    <property type="project" value="TreeGrafter"/>
</dbReference>
<organism evidence="6 7">
    <name type="scientific">Rhizobium straminoryzae</name>
    <dbReference type="NCBI Taxonomy" id="1387186"/>
    <lineage>
        <taxon>Bacteria</taxon>
        <taxon>Pseudomonadati</taxon>
        <taxon>Pseudomonadota</taxon>
        <taxon>Alphaproteobacteria</taxon>
        <taxon>Hyphomicrobiales</taxon>
        <taxon>Rhizobiaceae</taxon>
        <taxon>Rhizobium/Agrobacterium group</taxon>
        <taxon>Rhizobium</taxon>
    </lineage>
</organism>
<dbReference type="SUPFAM" id="SSF56176">
    <property type="entry name" value="FAD-binding/transporter-associated domain-like"/>
    <property type="match status" value="1"/>
</dbReference>
<comment type="caution">
    <text evidence="6">The sequence shown here is derived from an EMBL/GenBank/DDBJ whole genome shotgun (WGS) entry which is preliminary data.</text>
</comment>
<dbReference type="RefSeq" id="WP_143127373.1">
    <property type="nucleotide sequence ID" value="NZ_VJMG01000076.1"/>
</dbReference>
<name>A0A549SWM7_9HYPH</name>
<gene>
    <name evidence="6" type="ORF">FNA46_22045</name>
</gene>
<dbReference type="InterPro" id="IPR016171">
    <property type="entry name" value="Vanillyl_alc_oxidase_C-sub2"/>
</dbReference>
<evidence type="ECO:0000256" key="2">
    <source>
        <dbReference type="ARBA" id="ARBA00008000"/>
    </source>
</evidence>
<dbReference type="GO" id="GO:0003824">
    <property type="term" value="F:catalytic activity"/>
    <property type="evidence" value="ECO:0007669"/>
    <property type="project" value="InterPro"/>
</dbReference>
<proteinExistence type="inferred from homology"/>
<sequence>MVCRSGLDPVDGALRRATPSATDERVRSVLGIVSSRLPPAAFLVGSDVGDGYRGDATDEKGALPPVVLRPATTDELSLILSACNDLRQPLVLQGGRTGLAGGARPMEGELSLSLERMKRLSPVNVDAATIVAEAGVTLQEVQAAANEAGFFFGVDIGARGSCTIGGNVATNAGGIRVLRYGMFRAQVAGVEAVLADGSVLSSLKGLPKDNSGLDLNHLFIGSEGVLGIVSKACLKLWPKPVTEANALCVVPSIDAAQDLLVRLRQSLGSLLSAFEILFPEVYAGIARGGFAAPPLPLPVTGGYYILTEIQGQTGDSDRERFSEALMDALDDGLASDVVVSQSSRDFEGLWRLREASNSFIFSLSNVVGFDVSVPAASMARFLDRAAASVRAIDRHAETYIFGHLGDGNLHYMVRSPEHDALADAVLTAAAEAGGSISAEHGIGLDKKPWLSLVRSPAELAAMRRLKRAFDPHSILNPGRVFDLEPSHAGEKVCP</sequence>
<dbReference type="InterPro" id="IPR036318">
    <property type="entry name" value="FAD-bd_PCMH-like_sf"/>
</dbReference>
<protein>
    <submittedName>
        <fullName evidence="6">FAD-binding oxidoreductase</fullName>
    </submittedName>
</protein>
<comment type="similarity">
    <text evidence="2">Belongs to the FAD-binding oxidoreductase/transferase type 4 family.</text>
</comment>
<dbReference type="SUPFAM" id="SSF55103">
    <property type="entry name" value="FAD-linked oxidases, C-terminal domain"/>
    <property type="match status" value="1"/>
</dbReference>
<dbReference type="PANTHER" id="PTHR43716:SF2">
    <property type="entry name" value="BLL6224 PROTEIN"/>
    <property type="match status" value="1"/>
</dbReference>
<evidence type="ECO:0000313" key="6">
    <source>
        <dbReference type="EMBL" id="TRL33987.1"/>
    </source>
</evidence>
<dbReference type="Gene3D" id="3.30.70.2190">
    <property type="match status" value="1"/>
</dbReference>
<evidence type="ECO:0000256" key="1">
    <source>
        <dbReference type="ARBA" id="ARBA00001974"/>
    </source>
</evidence>
<dbReference type="EMBL" id="VJMG01000076">
    <property type="protein sequence ID" value="TRL33987.1"/>
    <property type="molecule type" value="Genomic_DNA"/>
</dbReference>
<evidence type="ECO:0000259" key="5">
    <source>
        <dbReference type="PROSITE" id="PS51387"/>
    </source>
</evidence>
<dbReference type="InterPro" id="IPR004113">
    <property type="entry name" value="FAD-bd_oxidored_4_C"/>
</dbReference>
<comment type="cofactor">
    <cofactor evidence="1">
        <name>FAD</name>
        <dbReference type="ChEBI" id="CHEBI:57692"/>
    </cofactor>
</comment>
<dbReference type="InterPro" id="IPR016164">
    <property type="entry name" value="FAD-linked_Oxase-like_C"/>
</dbReference>
<dbReference type="GO" id="GO:0071949">
    <property type="term" value="F:FAD binding"/>
    <property type="evidence" value="ECO:0007669"/>
    <property type="project" value="InterPro"/>
</dbReference>
<reference evidence="6 7" key="1">
    <citation type="submission" date="2019-07" db="EMBL/GenBank/DDBJ databases">
        <title>Ln-dependent methylotrophs.</title>
        <authorList>
            <person name="Tani A."/>
        </authorList>
    </citation>
    <scope>NUCLEOTIDE SEQUENCE [LARGE SCALE GENOMIC DNA]</scope>
    <source>
        <strain evidence="6 7">SM12</strain>
    </source>
</reference>
<dbReference type="InterPro" id="IPR016166">
    <property type="entry name" value="FAD-bd_PCMH"/>
</dbReference>
<keyword evidence="7" id="KW-1185">Reference proteome</keyword>
<dbReference type="Gene3D" id="3.30.43.10">
    <property type="entry name" value="Uridine Diphospho-n-acetylenolpyruvylglucosamine Reductase, domain 2"/>
    <property type="match status" value="1"/>
</dbReference>
<dbReference type="AlphaFoldDB" id="A0A549SWM7"/>
<evidence type="ECO:0000256" key="3">
    <source>
        <dbReference type="ARBA" id="ARBA00022630"/>
    </source>
</evidence>
<keyword evidence="3" id="KW-0285">Flavoprotein</keyword>
<dbReference type="Gene3D" id="3.30.70.2740">
    <property type="match status" value="1"/>
</dbReference>
<keyword evidence="4" id="KW-0274">FAD</keyword>
<dbReference type="InterPro" id="IPR051264">
    <property type="entry name" value="FAD-oxidored/transferase_4"/>
</dbReference>
<dbReference type="Proteomes" id="UP000316801">
    <property type="component" value="Unassembled WGS sequence"/>
</dbReference>
<dbReference type="Pfam" id="PF01565">
    <property type="entry name" value="FAD_binding_4"/>
    <property type="match status" value="1"/>
</dbReference>